<evidence type="ECO:0000313" key="3">
    <source>
        <dbReference type="Proteomes" id="UP000827595"/>
    </source>
</evidence>
<sequence length="44" mass="4601">MYSGGNMNPALLAAIIAANTKRQPEPEPAPEPEPPVQEDDNGGL</sequence>
<evidence type="ECO:0000256" key="1">
    <source>
        <dbReference type="SAM" id="MobiDB-lite"/>
    </source>
</evidence>
<evidence type="ECO:0000313" key="2">
    <source>
        <dbReference type="EMBL" id="QXN70402.1"/>
    </source>
</evidence>
<keyword evidence="3" id="KW-1185">Reference proteome</keyword>
<dbReference type="Proteomes" id="UP000827595">
    <property type="component" value="Segment"/>
</dbReference>
<feature type="compositionally biased region" description="Pro residues" evidence="1">
    <location>
        <begin position="26"/>
        <end position="35"/>
    </location>
</feature>
<gene>
    <name evidence="2" type="ORF">SPONGE_59</name>
</gene>
<proteinExistence type="predicted"/>
<protein>
    <submittedName>
        <fullName evidence="2">Uncharacterized protein</fullName>
    </submittedName>
</protein>
<reference evidence="2 3" key="1">
    <citation type="submission" date="2021-03" db="EMBL/GenBank/DDBJ databases">
        <authorList>
            <person name="Lastname F.X."/>
        </authorList>
    </citation>
    <scope>NUCLEOTIDE SEQUENCE [LARGE SCALE GENOMIC DNA]</scope>
</reference>
<dbReference type="EMBL" id="MW749005">
    <property type="protein sequence ID" value="QXN70402.1"/>
    <property type="molecule type" value="Genomic_DNA"/>
</dbReference>
<accession>A0AAE7SE54</accession>
<organism evidence="2 3">
    <name type="scientific">Escherichia phage vB_EcoS_Sponge</name>
    <dbReference type="NCBI Taxonomy" id="2836105"/>
    <lineage>
        <taxon>Viruses</taxon>
        <taxon>Duplodnaviria</taxon>
        <taxon>Heunggongvirae</taxon>
        <taxon>Uroviricota</taxon>
        <taxon>Caudoviricetes</taxon>
        <taxon>Dhillonvirus</taxon>
        <taxon>Dhillonvirus sponge</taxon>
    </lineage>
</organism>
<feature type="region of interest" description="Disordered" evidence="1">
    <location>
        <begin position="18"/>
        <end position="44"/>
    </location>
</feature>
<name>A0AAE7SE54_9CAUD</name>